<keyword evidence="7 8" id="KW-0472">Membrane</keyword>
<reference evidence="10" key="1">
    <citation type="submission" date="2025-08" db="UniProtKB">
        <authorList>
            <consortium name="RefSeq"/>
        </authorList>
    </citation>
    <scope>IDENTIFICATION</scope>
</reference>
<evidence type="ECO:0000256" key="3">
    <source>
        <dbReference type="ARBA" id="ARBA00018306"/>
    </source>
</evidence>
<dbReference type="Pfam" id="PF10251">
    <property type="entry name" value="PEN-2"/>
    <property type="match status" value="1"/>
</dbReference>
<evidence type="ECO:0000256" key="1">
    <source>
        <dbReference type="ARBA" id="ARBA00004141"/>
    </source>
</evidence>
<dbReference type="RefSeq" id="XP_005111898.2">
    <property type="nucleotide sequence ID" value="XM_005111841.2"/>
</dbReference>
<feature type="transmembrane region" description="Helical" evidence="8">
    <location>
        <begin position="21"/>
        <end position="38"/>
    </location>
</feature>
<dbReference type="GeneID" id="101854684"/>
<evidence type="ECO:0000256" key="7">
    <source>
        <dbReference type="ARBA" id="ARBA00023136"/>
    </source>
</evidence>
<evidence type="ECO:0000313" key="9">
    <source>
        <dbReference type="Proteomes" id="UP000694888"/>
    </source>
</evidence>
<keyword evidence="5" id="KW-0914">Notch signaling pathway</keyword>
<keyword evidence="9" id="KW-1185">Reference proteome</keyword>
<comment type="subcellular location">
    <subcellularLocation>
        <location evidence="1">Membrane</location>
        <topology evidence="1">Multi-pass membrane protein</topology>
    </subcellularLocation>
</comment>
<dbReference type="Proteomes" id="UP000694888">
    <property type="component" value="Unplaced"/>
</dbReference>
<evidence type="ECO:0000256" key="8">
    <source>
        <dbReference type="SAM" id="Phobius"/>
    </source>
</evidence>
<evidence type="ECO:0000256" key="2">
    <source>
        <dbReference type="ARBA" id="ARBA00009607"/>
    </source>
</evidence>
<dbReference type="PANTHER" id="PTHR16318">
    <property type="entry name" value="GAMMA-SECRETASE SUBUNIT PEN-2"/>
    <property type="match status" value="1"/>
</dbReference>
<evidence type="ECO:0000256" key="5">
    <source>
        <dbReference type="ARBA" id="ARBA00022976"/>
    </source>
</evidence>
<protein>
    <recommendedName>
        <fullName evidence="3">Gamma-secretase subunit PEN-2</fullName>
    </recommendedName>
</protein>
<keyword evidence="4 8" id="KW-0812">Transmembrane</keyword>
<evidence type="ECO:0000256" key="4">
    <source>
        <dbReference type="ARBA" id="ARBA00022692"/>
    </source>
</evidence>
<comment type="similarity">
    <text evidence="2">Belongs to the PEN-2 family.</text>
</comment>
<feature type="transmembrane region" description="Helical" evidence="8">
    <location>
        <begin position="58"/>
        <end position="78"/>
    </location>
</feature>
<proteinExistence type="inferred from homology"/>
<dbReference type="InterPro" id="IPR019379">
    <property type="entry name" value="Gamma_Secretase_Asp_P_PEN2"/>
</dbReference>
<gene>
    <name evidence="10" type="primary">LOC101854684</name>
</gene>
<evidence type="ECO:0000313" key="10">
    <source>
        <dbReference type="RefSeq" id="XP_005111898.2"/>
    </source>
</evidence>
<accession>A0ABM0K985</accession>
<organism evidence="9 10">
    <name type="scientific">Aplysia californica</name>
    <name type="common">California sea hare</name>
    <dbReference type="NCBI Taxonomy" id="6500"/>
    <lineage>
        <taxon>Eukaryota</taxon>
        <taxon>Metazoa</taxon>
        <taxon>Spiralia</taxon>
        <taxon>Lophotrochozoa</taxon>
        <taxon>Mollusca</taxon>
        <taxon>Gastropoda</taxon>
        <taxon>Heterobranchia</taxon>
        <taxon>Euthyneura</taxon>
        <taxon>Tectipleura</taxon>
        <taxon>Aplysiida</taxon>
        <taxon>Aplysioidea</taxon>
        <taxon>Aplysiidae</taxon>
        <taxon>Aplysia</taxon>
    </lineage>
</organism>
<keyword evidence="6 8" id="KW-1133">Transmembrane helix</keyword>
<evidence type="ECO:0000256" key="6">
    <source>
        <dbReference type="ARBA" id="ARBA00022989"/>
    </source>
</evidence>
<dbReference type="PANTHER" id="PTHR16318:SF0">
    <property type="entry name" value="GAMMA-SECRETASE SUBUNIT PEN-2"/>
    <property type="match status" value="1"/>
</dbReference>
<sequence>MDLRRVKNEEKLVLCRKYYHAGFFILPFLWLVNFVWFFNEAFRKPLYTEQSQIRSYVIRSMVGTILWLAVIITWVVIFQLNRADWGITGENLSFLIPTGRK</sequence>
<name>A0ABM0K985_APLCA</name>